<keyword evidence="1" id="KW-0472">Membrane</keyword>
<feature type="transmembrane region" description="Helical" evidence="1">
    <location>
        <begin position="33"/>
        <end position="52"/>
    </location>
</feature>
<sequence length="118" mass="12937">MSFLQKAFLSFLVGLGVSAIYLYIIFIGGGDDYVFTSSVAGISAAIMVFLYFDAGIKKIADGFSIIDSIVVAGSFFYVFYSGLKSGEPFVLMFFRSMAGALFMIDGLILSRRLFRRAL</sequence>
<feature type="transmembrane region" description="Helical" evidence="1">
    <location>
        <begin position="7"/>
        <end position="27"/>
    </location>
</feature>
<gene>
    <name evidence="2" type="ORF">ABXR19_16550</name>
</gene>
<dbReference type="RefSeq" id="WP_354602260.1">
    <property type="nucleotide sequence ID" value="NZ_JBEWZI010000022.1"/>
</dbReference>
<dbReference type="Proteomes" id="UP001549691">
    <property type="component" value="Unassembled WGS sequence"/>
</dbReference>
<keyword evidence="1" id="KW-0812">Transmembrane</keyword>
<evidence type="ECO:0000256" key="1">
    <source>
        <dbReference type="SAM" id="Phobius"/>
    </source>
</evidence>
<reference evidence="2 3" key="1">
    <citation type="submission" date="2024-07" db="EMBL/GenBank/DDBJ databases">
        <title>Uliginosibacterium flavum JJ3220;KACC:17644.</title>
        <authorList>
            <person name="Kim M.K."/>
        </authorList>
    </citation>
    <scope>NUCLEOTIDE SEQUENCE [LARGE SCALE GENOMIC DNA]</scope>
    <source>
        <strain evidence="2 3">KACC:17644</strain>
    </source>
</reference>
<proteinExistence type="predicted"/>
<organism evidence="2 3">
    <name type="scientific">Uliginosibacterium flavum</name>
    <dbReference type="NCBI Taxonomy" id="1396831"/>
    <lineage>
        <taxon>Bacteria</taxon>
        <taxon>Pseudomonadati</taxon>
        <taxon>Pseudomonadota</taxon>
        <taxon>Betaproteobacteria</taxon>
        <taxon>Rhodocyclales</taxon>
        <taxon>Zoogloeaceae</taxon>
        <taxon>Uliginosibacterium</taxon>
    </lineage>
</organism>
<comment type="caution">
    <text evidence="2">The sequence shown here is derived from an EMBL/GenBank/DDBJ whole genome shotgun (WGS) entry which is preliminary data.</text>
</comment>
<evidence type="ECO:0000313" key="3">
    <source>
        <dbReference type="Proteomes" id="UP001549691"/>
    </source>
</evidence>
<name>A0ABV2TPE3_9RHOO</name>
<keyword evidence="3" id="KW-1185">Reference proteome</keyword>
<accession>A0ABV2TPE3</accession>
<evidence type="ECO:0000313" key="2">
    <source>
        <dbReference type="EMBL" id="MET7015803.1"/>
    </source>
</evidence>
<feature type="transmembrane region" description="Helical" evidence="1">
    <location>
        <begin position="64"/>
        <end position="83"/>
    </location>
</feature>
<feature type="transmembrane region" description="Helical" evidence="1">
    <location>
        <begin position="89"/>
        <end position="109"/>
    </location>
</feature>
<protein>
    <submittedName>
        <fullName evidence="2">Uncharacterized protein</fullName>
    </submittedName>
</protein>
<dbReference type="EMBL" id="JBEWZI010000022">
    <property type="protein sequence ID" value="MET7015803.1"/>
    <property type="molecule type" value="Genomic_DNA"/>
</dbReference>
<keyword evidence="1" id="KW-1133">Transmembrane helix</keyword>